<keyword evidence="2" id="KW-0560">Oxidoreductase</keyword>
<dbReference type="EMBL" id="FN806773">
    <property type="protein sequence ID" value="CBL56931.1"/>
    <property type="molecule type" value="Genomic_DNA"/>
</dbReference>
<dbReference type="Gene3D" id="1.20.1300.10">
    <property type="entry name" value="Fumarate reductase/succinate dehydrogenase, transmembrane subunit"/>
    <property type="match status" value="1"/>
</dbReference>
<keyword evidence="1" id="KW-1133">Transmembrane helix</keyword>
<keyword evidence="1" id="KW-0812">Transmembrane</keyword>
<feature type="transmembrane region" description="Helical" evidence="1">
    <location>
        <begin position="123"/>
        <end position="146"/>
    </location>
</feature>
<keyword evidence="3" id="KW-1185">Reference proteome</keyword>
<evidence type="ECO:0000256" key="1">
    <source>
        <dbReference type="SAM" id="Phobius"/>
    </source>
</evidence>
<dbReference type="KEGG" id="pfr:PFREUD_14320"/>
<dbReference type="CDD" id="cd03498">
    <property type="entry name" value="SQR_TypeB_2_TM"/>
    <property type="match status" value="1"/>
</dbReference>
<dbReference type="EC" id="1.3.99.1" evidence="2"/>
<accession>D7GEH0</accession>
<feature type="transmembrane region" description="Helical" evidence="1">
    <location>
        <begin position="178"/>
        <end position="199"/>
    </location>
</feature>
<proteinExistence type="predicted"/>
<dbReference type="Proteomes" id="UP000000936">
    <property type="component" value="Chromosome"/>
</dbReference>
<dbReference type="InterPro" id="IPR011138">
    <property type="entry name" value="Cytochrome_b-558"/>
</dbReference>
<dbReference type="HOGENOM" id="CLU_077968_1_0_11"/>
<name>D7GEH0_PROFC</name>
<feature type="transmembrane region" description="Helical" evidence="1">
    <location>
        <begin position="26"/>
        <end position="44"/>
    </location>
</feature>
<dbReference type="GO" id="GO:0016491">
    <property type="term" value="F:oxidoreductase activity"/>
    <property type="evidence" value="ECO:0007669"/>
    <property type="project" value="UniProtKB-KW"/>
</dbReference>
<protein>
    <submittedName>
        <fullName evidence="2">Succinate dehydrogenase cytochrome B-558 subunit</fullName>
        <ecNumber evidence="2">1.3.99.1</ecNumber>
    </submittedName>
</protein>
<dbReference type="AlphaFoldDB" id="D7GEH0"/>
<dbReference type="eggNOG" id="ENOG502Z7U4">
    <property type="taxonomic scope" value="Bacteria"/>
</dbReference>
<dbReference type="STRING" id="754252.PFREUD_14320"/>
<dbReference type="InterPro" id="IPR034804">
    <property type="entry name" value="SQR/QFR_C/D"/>
</dbReference>
<feature type="transmembrane region" description="Helical" evidence="1">
    <location>
        <begin position="76"/>
        <end position="102"/>
    </location>
</feature>
<evidence type="ECO:0000313" key="2">
    <source>
        <dbReference type="EMBL" id="CBL56931.1"/>
    </source>
</evidence>
<gene>
    <name evidence="2" type="primary">sdhC2</name>
    <name evidence="2" type="ordered locus">PFREUD_14320</name>
</gene>
<reference evidence="2 3" key="1">
    <citation type="journal article" date="2010" name="PLoS ONE">
        <title>The complete genome of Propionibacterium freudenreichii CIRM-BIA1, a hardy actinobacterium with food and probiotic applications.</title>
        <authorList>
            <person name="Falentin H."/>
            <person name="Deutsch S.M."/>
            <person name="Jan G."/>
            <person name="Loux V."/>
            <person name="Thierry A."/>
            <person name="Parayre S."/>
            <person name="Maillard M.B."/>
            <person name="Dherbecourt J."/>
            <person name="Cousin F.J."/>
            <person name="Jardin J."/>
            <person name="Siguier P."/>
            <person name="Couloux A."/>
            <person name="Barbe V."/>
            <person name="Vacherie B."/>
            <person name="Wincker P."/>
            <person name="Gibrat J.F."/>
            <person name="Gaillardin C."/>
            <person name="Lortal S."/>
        </authorList>
    </citation>
    <scope>NUCLEOTIDE SEQUENCE [LARGE SCALE GENOMIC DNA]</scope>
    <source>
        <strain evidence="3">ATCC 9614 / DSM 4902 / CIP 103027 / NCIMB 8099 / CIRM-BIA1</strain>
    </source>
</reference>
<dbReference type="RefSeq" id="WP_013161299.1">
    <property type="nucleotide sequence ID" value="NC_014215.1"/>
</dbReference>
<dbReference type="NCBIfam" id="TIGR02046">
    <property type="entry name" value="sdhC_b558_fam"/>
    <property type="match status" value="1"/>
</dbReference>
<sequence>MATLTTQSADTTPQSRALRSTVARKFLMALTGIFLVAFLAMHMFGNLKLLMNDSGAEFDAYSHALRQFLVPILPPYFFLTLFRIVLGAAVIIHMGLAIDLTLRDRKASGVGFKRYVQRRYLEGSFAARTMIWGGIIIALFLVFHLLQFTDQIIKVGYSAGDPAVDQPHLRVILGFQNWGIYAIYFVAMLAVCLHIWHGFRSAFSTLGWRVGNSSTVVIKVCAWLVSILVFVGFMLVPTLIAFGVITQ</sequence>
<dbReference type="GeneID" id="61221934"/>
<keyword evidence="1" id="KW-0472">Membrane</keyword>
<dbReference type="SUPFAM" id="SSF81343">
    <property type="entry name" value="Fumarate reductase respiratory complex transmembrane subunits"/>
    <property type="match status" value="1"/>
</dbReference>
<dbReference type="GO" id="GO:0016020">
    <property type="term" value="C:membrane"/>
    <property type="evidence" value="ECO:0007669"/>
    <property type="project" value="InterPro"/>
</dbReference>
<feature type="transmembrane region" description="Helical" evidence="1">
    <location>
        <begin position="220"/>
        <end position="245"/>
    </location>
</feature>
<organism evidence="2 3">
    <name type="scientific">Propionibacterium freudenreichii subsp. shermanii (strain ATCC 9614 / DSM 4902 / CIP 103027 / NCIMB 8099 / CIRM-BIA1)</name>
    <dbReference type="NCBI Taxonomy" id="754252"/>
    <lineage>
        <taxon>Bacteria</taxon>
        <taxon>Bacillati</taxon>
        <taxon>Actinomycetota</taxon>
        <taxon>Actinomycetes</taxon>
        <taxon>Propionibacteriales</taxon>
        <taxon>Propionibacteriaceae</taxon>
        <taxon>Propionibacterium</taxon>
    </lineage>
</organism>
<evidence type="ECO:0000313" key="3">
    <source>
        <dbReference type="Proteomes" id="UP000000936"/>
    </source>
</evidence>